<evidence type="ECO:0000313" key="2">
    <source>
        <dbReference type="EMBL" id="NKI90140.1"/>
    </source>
</evidence>
<organism evidence="2 3">
    <name type="scientific">Hymenobacter artigasi</name>
    <dbReference type="NCBI Taxonomy" id="2719616"/>
    <lineage>
        <taxon>Bacteria</taxon>
        <taxon>Pseudomonadati</taxon>
        <taxon>Bacteroidota</taxon>
        <taxon>Cytophagia</taxon>
        <taxon>Cytophagales</taxon>
        <taxon>Hymenobacteraceae</taxon>
        <taxon>Hymenobacter</taxon>
    </lineage>
</organism>
<dbReference type="EMBL" id="JAAVTK010000007">
    <property type="protein sequence ID" value="NKI90140.1"/>
    <property type="molecule type" value="Genomic_DNA"/>
</dbReference>
<sequence>MFPKLFLLLSGCALASTAAAQVAPVPETPKWQFFAEAGPKTSLFRNTVQSTNALTPGGYPSDYYRSFQVDNTYAAFADVKAFRYWSKHLAASGSMGLDLQQLDITTTTTLTGAPFRTSQGEHVVRLLTRVRIDAGLHAALGLGTAGQLLPGISIGQMVNVSKNGYSYSYVQPELCYLHGNLLVSVRASFAPYNTTLPDVEAISRRDDRAVVERTEYRVTDLAVGIGVRL</sequence>
<dbReference type="RefSeq" id="WP_168673740.1">
    <property type="nucleotide sequence ID" value="NZ_JAAVTK010000007.1"/>
</dbReference>
<evidence type="ECO:0008006" key="4">
    <source>
        <dbReference type="Google" id="ProtNLM"/>
    </source>
</evidence>
<gene>
    <name evidence="2" type="ORF">HBN54_002739</name>
</gene>
<feature type="chain" id="PRO_5045932358" description="Outer membrane protein beta-barrel domain-containing protein" evidence="1">
    <location>
        <begin position="21"/>
        <end position="229"/>
    </location>
</feature>
<accession>A0ABX1HIW4</accession>
<keyword evidence="3" id="KW-1185">Reference proteome</keyword>
<name>A0ABX1HIW4_9BACT</name>
<evidence type="ECO:0000256" key="1">
    <source>
        <dbReference type="SAM" id="SignalP"/>
    </source>
</evidence>
<evidence type="ECO:0000313" key="3">
    <source>
        <dbReference type="Proteomes" id="UP000717634"/>
    </source>
</evidence>
<dbReference type="Proteomes" id="UP000717634">
    <property type="component" value="Unassembled WGS sequence"/>
</dbReference>
<proteinExistence type="predicted"/>
<comment type="caution">
    <text evidence="2">The sequence shown here is derived from an EMBL/GenBank/DDBJ whole genome shotgun (WGS) entry which is preliminary data.</text>
</comment>
<reference evidence="2 3" key="1">
    <citation type="submission" date="2020-03" db="EMBL/GenBank/DDBJ databases">
        <title>Genomic Encyclopedia of Type Strains, Phase IV (KMG-V): Genome sequencing to study the core and pangenomes of soil and plant-associated prokaryotes.</title>
        <authorList>
            <person name="Whitman W."/>
        </authorList>
    </citation>
    <scope>NUCLEOTIDE SEQUENCE [LARGE SCALE GENOMIC DNA]</scope>
    <source>
        <strain evidence="2 3">1B</strain>
    </source>
</reference>
<feature type="signal peptide" evidence="1">
    <location>
        <begin position="1"/>
        <end position="20"/>
    </location>
</feature>
<keyword evidence="1" id="KW-0732">Signal</keyword>
<protein>
    <recommendedName>
        <fullName evidence="4">Outer membrane protein beta-barrel domain-containing protein</fullName>
    </recommendedName>
</protein>